<evidence type="ECO:0000313" key="1">
    <source>
        <dbReference type="EMBL" id="RKH58733.1"/>
    </source>
</evidence>
<dbReference type="AlphaFoldDB" id="A0A3A8PQU8"/>
<protein>
    <submittedName>
        <fullName evidence="1">Alpha-L-glutamate ligase</fullName>
    </submittedName>
</protein>
<dbReference type="GO" id="GO:0005737">
    <property type="term" value="C:cytoplasm"/>
    <property type="evidence" value="ECO:0007669"/>
    <property type="project" value="TreeGrafter"/>
</dbReference>
<evidence type="ECO:0000313" key="2">
    <source>
        <dbReference type="Proteomes" id="UP000282656"/>
    </source>
</evidence>
<keyword evidence="2" id="KW-1185">Reference proteome</keyword>
<reference evidence="2" key="1">
    <citation type="submission" date="2018-09" db="EMBL/GenBank/DDBJ databases">
        <authorList>
            <person name="Livingstone P.G."/>
            <person name="Whitworth D.E."/>
        </authorList>
    </citation>
    <scope>NUCLEOTIDE SEQUENCE [LARGE SCALE GENOMIC DNA]</scope>
    <source>
        <strain evidence="2">AB047A</strain>
    </source>
</reference>
<sequence>MILVMGPVDELVTAFFLAHLTATRREYVFVDERHLGTQVHLELDWRPGPPGAGKLTGAVRFPTWSVPLEQVSGIFSRLGTGGIEPPQTPGSLAQRAHAAALLDLFQGPVANRATAMLSNGSKPCQYAAILAAGLRVPDTLAGGAPWHWERFARGLEGDPVIKSVSDERSLVKQVSWEEARAAMRPGHPLPPHQFQQRIPGTNVRAHVVGAREVLACRAESLALDYRHPDMTGHTVRLRAMELPAPVADACRQLSRALGLELTGIDLIEPPGGSNSPADWVCLEVNTCPGFMWFEQHSGLPIARALADHLHPPLSSSC</sequence>
<gene>
    <name evidence="1" type="ORF">D7X96_36490</name>
</gene>
<dbReference type="RefSeq" id="WP_121771808.1">
    <property type="nucleotide sequence ID" value="NZ_RAWM01000184.1"/>
</dbReference>
<dbReference type="EMBL" id="RAWM01000184">
    <property type="protein sequence ID" value="RKH58733.1"/>
    <property type="molecule type" value="Genomic_DNA"/>
</dbReference>
<keyword evidence="1" id="KW-0436">Ligase</keyword>
<name>A0A3A8PQU8_9BACT</name>
<dbReference type="Gene3D" id="3.30.470.20">
    <property type="entry name" value="ATP-grasp fold, B domain"/>
    <property type="match status" value="1"/>
</dbReference>
<accession>A0A3A8PQU8</accession>
<dbReference type="OrthoDB" id="583309at2"/>
<organism evidence="1 2">
    <name type="scientific">Corallococcus interemptor</name>
    <dbReference type="NCBI Taxonomy" id="2316720"/>
    <lineage>
        <taxon>Bacteria</taxon>
        <taxon>Pseudomonadati</taxon>
        <taxon>Myxococcota</taxon>
        <taxon>Myxococcia</taxon>
        <taxon>Myxococcales</taxon>
        <taxon>Cystobacterineae</taxon>
        <taxon>Myxococcaceae</taxon>
        <taxon>Corallococcus</taxon>
    </lineage>
</organism>
<dbReference type="PANTHER" id="PTHR21621">
    <property type="entry name" value="RIBOSOMAL PROTEIN S6 MODIFICATION PROTEIN"/>
    <property type="match status" value="1"/>
</dbReference>
<proteinExistence type="predicted"/>
<dbReference type="PANTHER" id="PTHR21621:SF0">
    <property type="entry name" value="BETA-CITRYLGLUTAMATE SYNTHASE B-RELATED"/>
    <property type="match status" value="1"/>
</dbReference>
<comment type="caution">
    <text evidence="1">The sequence shown here is derived from an EMBL/GenBank/DDBJ whole genome shotgun (WGS) entry which is preliminary data.</text>
</comment>
<dbReference type="SUPFAM" id="SSF56059">
    <property type="entry name" value="Glutathione synthetase ATP-binding domain-like"/>
    <property type="match status" value="1"/>
</dbReference>
<dbReference type="GO" id="GO:0009432">
    <property type="term" value="P:SOS response"/>
    <property type="evidence" value="ECO:0007669"/>
    <property type="project" value="TreeGrafter"/>
</dbReference>
<dbReference type="Proteomes" id="UP000282656">
    <property type="component" value="Unassembled WGS sequence"/>
</dbReference>
<dbReference type="GO" id="GO:0018169">
    <property type="term" value="F:ribosomal S6-glutamic acid ligase activity"/>
    <property type="evidence" value="ECO:0007669"/>
    <property type="project" value="TreeGrafter"/>
</dbReference>